<comment type="caution">
    <text evidence="1">The sequence shown here is derived from an EMBL/GenBank/DDBJ whole genome shotgun (WGS) entry which is preliminary data.</text>
</comment>
<dbReference type="SUPFAM" id="SSF55961">
    <property type="entry name" value="Bet v1-like"/>
    <property type="match status" value="2"/>
</dbReference>
<dbReference type="AlphaFoldDB" id="A0A4S4M1K0"/>
<dbReference type="Proteomes" id="UP000310158">
    <property type="component" value="Unassembled WGS sequence"/>
</dbReference>
<gene>
    <name evidence="1" type="ORF">EW146_g2144</name>
</gene>
<evidence type="ECO:0008006" key="3">
    <source>
        <dbReference type="Google" id="ProtNLM"/>
    </source>
</evidence>
<dbReference type="Pfam" id="PF10604">
    <property type="entry name" value="Polyketide_cyc2"/>
    <property type="match status" value="1"/>
</dbReference>
<dbReference type="CDD" id="cd07822">
    <property type="entry name" value="SRPBCC_4"/>
    <property type="match status" value="2"/>
</dbReference>
<evidence type="ECO:0000313" key="2">
    <source>
        <dbReference type="Proteomes" id="UP000310158"/>
    </source>
</evidence>
<name>A0A4S4M1K0_9AGAM</name>
<dbReference type="InterPro" id="IPR023393">
    <property type="entry name" value="START-like_dom_sf"/>
</dbReference>
<dbReference type="Gene3D" id="3.30.530.20">
    <property type="match status" value="2"/>
</dbReference>
<dbReference type="InterPro" id="IPR019587">
    <property type="entry name" value="Polyketide_cyclase/dehydratase"/>
</dbReference>
<evidence type="ECO:0000313" key="1">
    <source>
        <dbReference type="EMBL" id="THH18939.1"/>
    </source>
</evidence>
<protein>
    <recommendedName>
        <fullName evidence="3">Coenzyme Q-binding protein COQ10 START domain-containing protein</fullName>
    </recommendedName>
</protein>
<dbReference type="PANTHER" id="PTHR36166:SF1">
    <property type="entry name" value="SRPBCC DOMAIN-CONTAINING PROTEIN"/>
    <property type="match status" value="1"/>
</dbReference>
<dbReference type="OrthoDB" id="509124at2759"/>
<accession>A0A4S4M1K0</accession>
<reference evidence="1 2" key="1">
    <citation type="submission" date="2019-02" db="EMBL/GenBank/DDBJ databases">
        <title>Genome sequencing of the rare red list fungi Bondarzewia mesenterica.</title>
        <authorList>
            <person name="Buettner E."/>
            <person name="Kellner H."/>
        </authorList>
    </citation>
    <scope>NUCLEOTIDE SEQUENCE [LARGE SCALE GENOMIC DNA]</scope>
    <source>
        <strain evidence="1 2">DSM 108281</strain>
    </source>
</reference>
<dbReference type="EMBL" id="SGPL01000060">
    <property type="protein sequence ID" value="THH18939.1"/>
    <property type="molecule type" value="Genomic_DNA"/>
</dbReference>
<keyword evidence="2" id="KW-1185">Reference proteome</keyword>
<organism evidence="1 2">
    <name type="scientific">Bondarzewia mesenterica</name>
    <dbReference type="NCBI Taxonomy" id="1095465"/>
    <lineage>
        <taxon>Eukaryota</taxon>
        <taxon>Fungi</taxon>
        <taxon>Dikarya</taxon>
        <taxon>Basidiomycota</taxon>
        <taxon>Agaricomycotina</taxon>
        <taxon>Agaricomycetes</taxon>
        <taxon>Russulales</taxon>
        <taxon>Bondarzewiaceae</taxon>
        <taxon>Bondarzewia</taxon>
    </lineage>
</organism>
<dbReference type="PANTHER" id="PTHR36166">
    <property type="entry name" value="CHROMOSOME 9, WHOLE GENOME SHOTGUN SEQUENCE"/>
    <property type="match status" value="1"/>
</dbReference>
<sequence length="341" mass="37925">MSDTSNLPPLVSGGVFSVSSSIDITAPIDKVWSVLLAFSSYGEWNPFVRQQTVVDAKSKNALPDQTPKEGQRLIMKVHIPPTMDDSKSFQNTEELITHVDNANFRVAWKYATLPEWLLRAERWQTLSEAGPGKTKYETREVFGGILAYVIRMFMRKGLEEAFEGMATALKSRSEHLASASSGVFTVTASSLINATTANVWGVLLDFPSYHEWRSQTVVDSSHRPLDDQTPQVGSLLFLKVHIPPSFDDDVLYQTSDELVTILSSDNYTAAWRYHTLPDALLSAERIQTLTEIDGFVKYEAAETFGGVLAYTLEATLKDGLQASFEAQAQALKNRSESRSEQ</sequence>
<proteinExistence type="predicted"/>